<comment type="caution">
    <text evidence="6">Lacks conserved residue(s) required for the propagation of feature annotation.</text>
</comment>
<dbReference type="GO" id="GO:0007015">
    <property type="term" value="P:actin filament organization"/>
    <property type="evidence" value="ECO:0007669"/>
    <property type="project" value="TreeGrafter"/>
</dbReference>
<dbReference type="Pfam" id="PF00063">
    <property type="entry name" value="Myosin_head"/>
    <property type="match status" value="1"/>
</dbReference>
<dbReference type="Gene3D" id="4.10.270.10">
    <property type="entry name" value="Myosin, subunit A"/>
    <property type="match status" value="1"/>
</dbReference>
<evidence type="ECO:0000256" key="5">
    <source>
        <dbReference type="ARBA" id="ARBA00023203"/>
    </source>
</evidence>
<dbReference type="Gene3D" id="1.10.10.820">
    <property type="match status" value="1"/>
</dbReference>
<name>A0A9J2PL23_ASCLU</name>
<feature type="coiled-coil region" evidence="7">
    <location>
        <begin position="1598"/>
        <end position="1688"/>
    </location>
</feature>
<dbReference type="InterPro" id="IPR036961">
    <property type="entry name" value="Kinesin_motor_dom_sf"/>
</dbReference>
<evidence type="ECO:0000313" key="10">
    <source>
        <dbReference type="Proteomes" id="UP000036681"/>
    </source>
</evidence>
<dbReference type="Pfam" id="PF24556">
    <property type="entry name" value="SH3_Myosin-XVIIIa"/>
    <property type="match status" value="1"/>
</dbReference>
<evidence type="ECO:0000256" key="2">
    <source>
        <dbReference type="ARBA" id="ARBA00022840"/>
    </source>
</evidence>
<evidence type="ECO:0000256" key="6">
    <source>
        <dbReference type="PROSITE-ProRule" id="PRU00782"/>
    </source>
</evidence>
<evidence type="ECO:0000259" key="8">
    <source>
        <dbReference type="PROSITE" id="PS50106"/>
    </source>
</evidence>
<dbReference type="InterPro" id="IPR001609">
    <property type="entry name" value="Myosin_head_motor_dom-like"/>
</dbReference>
<evidence type="ECO:0000256" key="1">
    <source>
        <dbReference type="ARBA" id="ARBA00022741"/>
    </source>
</evidence>
<dbReference type="Gene3D" id="1.20.120.720">
    <property type="entry name" value="Myosin VI head, motor domain, U50 subdomain"/>
    <property type="match status" value="1"/>
</dbReference>
<dbReference type="GO" id="GO:0000146">
    <property type="term" value="F:microfilament motor activity"/>
    <property type="evidence" value="ECO:0007669"/>
    <property type="project" value="TreeGrafter"/>
</dbReference>
<dbReference type="PROSITE" id="PS50106">
    <property type="entry name" value="PDZ"/>
    <property type="match status" value="1"/>
</dbReference>
<comment type="similarity">
    <text evidence="6">Belongs to the TRAFAC class myosin-kinesin ATPase superfamily. Myosin family.</text>
</comment>
<dbReference type="GO" id="GO:0051015">
    <property type="term" value="F:actin filament binding"/>
    <property type="evidence" value="ECO:0007669"/>
    <property type="project" value="TreeGrafter"/>
</dbReference>
<dbReference type="GO" id="GO:0016020">
    <property type="term" value="C:membrane"/>
    <property type="evidence" value="ECO:0007669"/>
    <property type="project" value="TreeGrafter"/>
</dbReference>
<dbReference type="InterPro" id="IPR057772">
    <property type="entry name" value="SH3_Myo18a"/>
</dbReference>
<feature type="domain" description="PDZ" evidence="8">
    <location>
        <begin position="158"/>
        <end position="251"/>
    </location>
</feature>
<dbReference type="InterPro" id="IPR036034">
    <property type="entry name" value="PDZ_sf"/>
</dbReference>
<evidence type="ECO:0000256" key="7">
    <source>
        <dbReference type="SAM" id="Coils"/>
    </source>
</evidence>
<evidence type="ECO:0000256" key="4">
    <source>
        <dbReference type="ARBA" id="ARBA00023175"/>
    </source>
</evidence>
<keyword evidence="3 6" id="KW-0518">Myosin</keyword>
<dbReference type="GO" id="GO:0016459">
    <property type="term" value="C:myosin complex"/>
    <property type="evidence" value="ECO:0007669"/>
    <property type="project" value="UniProtKB-KW"/>
</dbReference>
<keyword evidence="1 6" id="KW-0547">Nucleotide-binding</keyword>
<dbReference type="GO" id="GO:0005524">
    <property type="term" value="F:ATP binding"/>
    <property type="evidence" value="ECO:0007669"/>
    <property type="project" value="UniProtKB-UniRule"/>
</dbReference>
<evidence type="ECO:0000256" key="3">
    <source>
        <dbReference type="ARBA" id="ARBA00023123"/>
    </source>
</evidence>
<reference evidence="11" key="1">
    <citation type="submission" date="2023-03" db="UniProtKB">
        <authorList>
            <consortium name="WormBaseParasite"/>
        </authorList>
    </citation>
    <scope>IDENTIFICATION</scope>
</reference>
<dbReference type="SMART" id="SM00242">
    <property type="entry name" value="MYSc"/>
    <property type="match status" value="1"/>
</dbReference>
<organism evidence="10 11">
    <name type="scientific">Ascaris lumbricoides</name>
    <name type="common">Giant roundworm</name>
    <dbReference type="NCBI Taxonomy" id="6252"/>
    <lineage>
        <taxon>Eukaryota</taxon>
        <taxon>Metazoa</taxon>
        <taxon>Ecdysozoa</taxon>
        <taxon>Nematoda</taxon>
        <taxon>Chromadorea</taxon>
        <taxon>Rhabditida</taxon>
        <taxon>Spirurina</taxon>
        <taxon>Ascaridomorpha</taxon>
        <taxon>Ascaridoidea</taxon>
        <taxon>Ascarididae</taxon>
        <taxon>Ascaris</taxon>
    </lineage>
</organism>
<keyword evidence="5 6" id="KW-0009">Actin-binding</keyword>
<dbReference type="GO" id="GO:0005737">
    <property type="term" value="C:cytoplasm"/>
    <property type="evidence" value="ECO:0007669"/>
    <property type="project" value="TreeGrafter"/>
</dbReference>
<evidence type="ECO:0000259" key="9">
    <source>
        <dbReference type="PROSITE" id="PS51456"/>
    </source>
</evidence>
<keyword evidence="4 6" id="KW-0505">Motor protein</keyword>
<dbReference type="PRINTS" id="PR00193">
    <property type="entry name" value="MYOSINHEAVY"/>
</dbReference>
<feature type="coiled-coil region" evidence="7">
    <location>
        <begin position="1494"/>
        <end position="1570"/>
    </location>
</feature>
<dbReference type="InterPro" id="IPR001478">
    <property type="entry name" value="PDZ"/>
</dbReference>
<dbReference type="Proteomes" id="UP000036681">
    <property type="component" value="Unplaced"/>
</dbReference>
<feature type="domain" description="Myosin motor" evidence="9">
    <location>
        <begin position="325"/>
        <end position="823"/>
    </location>
</feature>
<proteinExistence type="inferred from homology"/>
<protein>
    <submittedName>
        <fullName evidence="11">Myosin motor domain-containing protein</fullName>
    </submittedName>
</protein>
<keyword evidence="10" id="KW-1185">Reference proteome</keyword>
<dbReference type="PANTHER" id="PTHR13140:SF706">
    <property type="entry name" value="DILUTE CLASS UNCONVENTIONAL MYOSIN, ISOFORM C"/>
    <property type="match status" value="1"/>
</dbReference>
<dbReference type="WBParaSite" id="ALUE_0001021301-mRNA-1">
    <property type="protein sequence ID" value="ALUE_0001021301-mRNA-1"/>
    <property type="gene ID" value="ALUE_0001021301"/>
</dbReference>
<feature type="coiled-coil region" evidence="7">
    <location>
        <begin position="1029"/>
        <end position="1070"/>
    </location>
</feature>
<dbReference type="SUPFAM" id="SSF50156">
    <property type="entry name" value="PDZ domain-like"/>
    <property type="match status" value="1"/>
</dbReference>
<dbReference type="PROSITE" id="PS51456">
    <property type="entry name" value="MYOSIN_MOTOR"/>
    <property type="match status" value="1"/>
</dbReference>
<dbReference type="Gene3D" id="1.20.58.530">
    <property type="match status" value="1"/>
</dbReference>
<dbReference type="Gene3D" id="3.30.70.1590">
    <property type="match status" value="1"/>
</dbReference>
<accession>A0A9J2PL23</accession>
<feature type="coiled-coil region" evidence="7">
    <location>
        <begin position="1186"/>
        <end position="1390"/>
    </location>
</feature>
<dbReference type="SUPFAM" id="SSF52540">
    <property type="entry name" value="P-loop containing nucleoside triphosphate hydrolases"/>
    <property type="match status" value="1"/>
</dbReference>
<feature type="binding site" evidence="6">
    <location>
        <begin position="418"/>
        <end position="425"/>
    </location>
    <ligand>
        <name>ATP</name>
        <dbReference type="ChEBI" id="CHEBI:30616"/>
    </ligand>
</feature>
<keyword evidence="2 6" id="KW-0067">ATP-binding</keyword>
<dbReference type="Gene3D" id="2.30.42.10">
    <property type="match status" value="1"/>
</dbReference>
<evidence type="ECO:0000313" key="11">
    <source>
        <dbReference type="WBParaSite" id="ALUE_0001021301-mRNA-1"/>
    </source>
</evidence>
<keyword evidence="7" id="KW-0175">Coiled coil</keyword>
<dbReference type="Gene3D" id="3.40.850.10">
    <property type="entry name" value="Kinesin motor domain"/>
    <property type="match status" value="1"/>
</dbReference>
<sequence length="1821" mass="205160">MEGGGKEEVCELVVSGEVGGQSGLKNAFVKVMFLVRKKEKDDRKEEKKKFRYFKKNTLLMASLKDDAEPLVSSSVTVALSAANVQPATEFHQARPNESERTPQQFGTSEQWFRDAMSSHNKETNSQNGSVTFQSFPVLKDLPKLSLPALAPVQVNQRTLTLHRNVAGDFGFNVRRTQFPDFRGRLRAVVFAEPTEVRCGPPRPSDIRAGLLPGDQLVKMNGRSVESLGREELLAIIQNSGDQVELTVRAMPELAELCDRTQRGVRDTGDSLMLPPVSNTYLDENGYTMARMIETQSDGKVHVMVAGAEMVVDVTDVDKANPSNMDRMEDLARLRYINETSAVHVLRHRYGSGLLYTNAGALSIICMANEQEPLLCNKLVALFKGCRRQQMPPHIYASAQQAYRKMQMSGRSQCLILTGVTGSGKSTQLRNVCHYLCEIAGWTKSLSYTLVILDGKISAALGVVEAFGNCATRLSKNATRFAQMFSLSFDAAASLRFASIRTFLLDSSHVVKQANGEANFHVFYYLLEGAEPELVQSLRLDSITKPFRSPLIREEDKNAALLGWSRLKEALSTLGISAAHARAIFSLLAAIGHLCCAGATQSPAQKAQFVRASSAQHAAALLSVGTDQLASAVFRGKMSSGGQSGPGNVMNRFSLSNRGQNGQEALEAFVAHLYNELFYAVVALLNRGLGATNLATTTSITIIDFPGGNFNAAWSEESQRTSGLADLTYNYLNERIAELFYDTSFTEPIELYDREQVEVDIEKPTLCPHQITRLIDQKQQLLNCVDIDLRSEERRGLLHILDEEALFPGATDDSFFERIFVHLGESRSAAINELFSPFGMTRSESATLNIRRATQAAKLDATGLPTACGFFSNISMQTECIISFARHAGGVQFLHCYPERLSFKDFRRRFQCLVKSSSSLDDVLDDRAAAGRILEDTGVFPHTYRLGLSQVLLRSDVLADLENRRELCLSGLIVSFQRACRKHLSAKWLARRRTLDTAIRCIQRSGKCYIKVREWSWWRLYTKVTPLLAAARSDEVYREMETRIRELEAINNELRVSKSRVEGRVAELEQMLSAECSNTQSLGEALERETEHRLQAQKQLIVMQQRHFGQFILFLTQTPYLPASPHNSGSKSTAAKSTLFAGRVKGTACEVVESLELFTKCLLVKTTELNKELETLRESEATQRTRAQKAIQRLRDVEGELLDLKARNEILEIILIRFYAVIVSLFDEEVKAVKEECAKENEGHEQARRERDTAAMLLQEKIDELQSVKAENAELRQSIAKLHKELEESGDGNDLQSGEVGQLKRAKRQLEAKCAEQEDELDDLAGRAQMLQQTLTRLEMAAERSRIERNRDLDAKEDEIEELRAQYQRRLRAFEEQLASLQDANSSLVTQNRILEARVREIDNRYNYVESSSHYKRELHKAMALLHDTQAILAHERENAPSQSLIRQLREQLEDAEAVKLSIVKGKHSLEGELCEIRAQLEAAIAAKKACDARVMVLLKEKNSAVERAEEYNDQLQAALKKYKDALQQNSILSIQPKDQFEQLADMGKDKNNLSEKLSEATSQLEFLKHSSVEKHRLLLAEQRIRDLEMKLDLEITQRNRLDTLLAKANDEVEALNERLVEANRARDNEVEVAKRIRKEAASLQDQLHEMRKREQDLLYKCKMASKETENMEMERVKLDAELKSAQQRISYLRESLQDSLEHIEDEEWKDDVETTDSGSPRNGSFIRYALQVLSKEFVEGNGCGFYSVTSPPWNSMCAVEWDSRRPSGKQRALSYTTWPLKVYGSYNCLFVRADEVRKIGEQTNLDFGLKQNLCRRAALID</sequence>
<dbReference type="Pfam" id="PF00595">
    <property type="entry name" value="PDZ"/>
    <property type="match status" value="1"/>
</dbReference>
<dbReference type="PANTHER" id="PTHR13140">
    <property type="entry name" value="MYOSIN"/>
    <property type="match status" value="1"/>
</dbReference>
<dbReference type="InterPro" id="IPR027417">
    <property type="entry name" value="P-loop_NTPase"/>
</dbReference>
<dbReference type="SMART" id="SM00228">
    <property type="entry name" value="PDZ"/>
    <property type="match status" value="1"/>
</dbReference>